<organism evidence="11 12">
    <name type="scientific">Mycena chlorophos</name>
    <name type="common">Agaric fungus</name>
    <name type="synonym">Agaricus chlorophos</name>
    <dbReference type="NCBI Taxonomy" id="658473"/>
    <lineage>
        <taxon>Eukaryota</taxon>
        <taxon>Fungi</taxon>
        <taxon>Dikarya</taxon>
        <taxon>Basidiomycota</taxon>
        <taxon>Agaricomycotina</taxon>
        <taxon>Agaricomycetes</taxon>
        <taxon>Agaricomycetidae</taxon>
        <taxon>Agaricales</taxon>
        <taxon>Marasmiineae</taxon>
        <taxon>Mycenaceae</taxon>
        <taxon>Mycena</taxon>
    </lineage>
</organism>
<sequence length="363" mass="40032">MQHINFLRSLLKDSTDILGGIRLATGGLSIDVAYGIKVSDGNDPHLLAADEAMRALSLVITPGSFWVETLPLLKHLPTWFPGAGFRRQGACWQQTTAAVVETPFNEVKTAMMTDTAEPSFTLNSLKRFENLQHQEKERAEQVIRNCAGVIHAAGGDTTAAEIAWFILGILNNPQAQYAAQEELDHVLGHGTLPTFADQPMLPHVTAIVKETLRWGAITPLAVPHYTDTQDEYQGYLIPAHSLVIGNAWAILHDEKIYQEAHQFKPERFLRNGQINPDIMDPDIAAWGFGRRVCPGMHMAKGTMWISIASILASFNIEKAHDEYGNTIEPSFECTPGIVRGPLPFQCTITPRSSQTTEAILATE</sequence>
<dbReference type="InterPro" id="IPR017972">
    <property type="entry name" value="Cyt_P450_CS"/>
</dbReference>
<comment type="cofactor">
    <cofactor evidence="1 9">
        <name>heme</name>
        <dbReference type="ChEBI" id="CHEBI:30413"/>
    </cofactor>
</comment>
<evidence type="ECO:0000256" key="5">
    <source>
        <dbReference type="ARBA" id="ARBA00022723"/>
    </source>
</evidence>
<dbReference type="OrthoDB" id="2789670at2759"/>
<keyword evidence="12" id="KW-1185">Reference proteome</keyword>
<evidence type="ECO:0000313" key="12">
    <source>
        <dbReference type="Proteomes" id="UP000613580"/>
    </source>
</evidence>
<reference evidence="11" key="1">
    <citation type="submission" date="2020-05" db="EMBL/GenBank/DDBJ databases">
        <title>Mycena genomes resolve the evolution of fungal bioluminescence.</title>
        <authorList>
            <person name="Tsai I.J."/>
        </authorList>
    </citation>
    <scope>NUCLEOTIDE SEQUENCE</scope>
    <source>
        <strain evidence="11">110903Hualien_Pintung</strain>
    </source>
</reference>
<evidence type="ECO:0000256" key="8">
    <source>
        <dbReference type="ARBA" id="ARBA00023033"/>
    </source>
</evidence>
<dbReference type="InterPro" id="IPR002401">
    <property type="entry name" value="Cyt_P450_E_grp-I"/>
</dbReference>
<evidence type="ECO:0000256" key="3">
    <source>
        <dbReference type="ARBA" id="ARBA00010617"/>
    </source>
</evidence>
<evidence type="ECO:0000256" key="7">
    <source>
        <dbReference type="ARBA" id="ARBA00023004"/>
    </source>
</evidence>
<comment type="similarity">
    <text evidence="3 10">Belongs to the cytochrome P450 family.</text>
</comment>
<dbReference type="GO" id="GO:0020037">
    <property type="term" value="F:heme binding"/>
    <property type="evidence" value="ECO:0007669"/>
    <property type="project" value="InterPro"/>
</dbReference>
<dbReference type="InterPro" id="IPR050364">
    <property type="entry name" value="Cytochrome_P450_fung"/>
</dbReference>
<gene>
    <name evidence="11" type="ORF">HMN09_01106200</name>
</gene>
<comment type="pathway">
    <text evidence="2">Secondary metabolite biosynthesis.</text>
</comment>
<keyword evidence="4 9" id="KW-0349">Heme</keyword>
<evidence type="ECO:0000256" key="10">
    <source>
        <dbReference type="RuleBase" id="RU000461"/>
    </source>
</evidence>
<dbReference type="GO" id="GO:0004497">
    <property type="term" value="F:monooxygenase activity"/>
    <property type="evidence" value="ECO:0007669"/>
    <property type="project" value="UniProtKB-KW"/>
</dbReference>
<protein>
    <submittedName>
        <fullName evidence="11">Cytochrome P450</fullName>
    </submittedName>
</protein>
<dbReference type="GO" id="GO:0016705">
    <property type="term" value="F:oxidoreductase activity, acting on paired donors, with incorporation or reduction of molecular oxygen"/>
    <property type="evidence" value="ECO:0007669"/>
    <property type="project" value="InterPro"/>
</dbReference>
<comment type="caution">
    <text evidence="11">The sequence shown here is derived from an EMBL/GenBank/DDBJ whole genome shotgun (WGS) entry which is preliminary data.</text>
</comment>
<dbReference type="InterPro" id="IPR001128">
    <property type="entry name" value="Cyt_P450"/>
</dbReference>
<dbReference type="SUPFAM" id="SSF48264">
    <property type="entry name" value="Cytochrome P450"/>
    <property type="match status" value="1"/>
</dbReference>
<keyword evidence="5 9" id="KW-0479">Metal-binding</keyword>
<dbReference type="AlphaFoldDB" id="A0A8H6SB92"/>
<dbReference type="GO" id="GO:0005506">
    <property type="term" value="F:iron ion binding"/>
    <property type="evidence" value="ECO:0007669"/>
    <property type="project" value="InterPro"/>
</dbReference>
<dbReference type="Pfam" id="PF00067">
    <property type="entry name" value="p450"/>
    <property type="match status" value="1"/>
</dbReference>
<dbReference type="InterPro" id="IPR036396">
    <property type="entry name" value="Cyt_P450_sf"/>
</dbReference>
<dbReference type="PANTHER" id="PTHR46300:SF7">
    <property type="entry name" value="P450, PUTATIVE (EUROFUNG)-RELATED"/>
    <property type="match status" value="1"/>
</dbReference>
<evidence type="ECO:0000256" key="2">
    <source>
        <dbReference type="ARBA" id="ARBA00005179"/>
    </source>
</evidence>
<keyword evidence="6 10" id="KW-0560">Oxidoreductase</keyword>
<dbReference type="PRINTS" id="PR00463">
    <property type="entry name" value="EP450I"/>
</dbReference>
<dbReference type="PANTHER" id="PTHR46300">
    <property type="entry name" value="P450, PUTATIVE (EUROFUNG)-RELATED-RELATED"/>
    <property type="match status" value="1"/>
</dbReference>
<dbReference type="PRINTS" id="PR00385">
    <property type="entry name" value="P450"/>
</dbReference>
<feature type="binding site" description="axial binding residue" evidence="9">
    <location>
        <position position="293"/>
    </location>
    <ligand>
        <name>heme</name>
        <dbReference type="ChEBI" id="CHEBI:30413"/>
    </ligand>
    <ligandPart>
        <name>Fe</name>
        <dbReference type="ChEBI" id="CHEBI:18248"/>
    </ligandPart>
</feature>
<evidence type="ECO:0000313" key="11">
    <source>
        <dbReference type="EMBL" id="KAF7296361.1"/>
    </source>
</evidence>
<dbReference type="EMBL" id="JACAZE010000017">
    <property type="protein sequence ID" value="KAF7296361.1"/>
    <property type="molecule type" value="Genomic_DNA"/>
</dbReference>
<dbReference type="Gene3D" id="1.10.630.10">
    <property type="entry name" value="Cytochrome P450"/>
    <property type="match status" value="1"/>
</dbReference>
<proteinExistence type="inferred from homology"/>
<name>A0A8H6SB92_MYCCL</name>
<dbReference type="Proteomes" id="UP000613580">
    <property type="component" value="Unassembled WGS sequence"/>
</dbReference>
<keyword evidence="8 10" id="KW-0503">Monooxygenase</keyword>
<evidence type="ECO:0000256" key="6">
    <source>
        <dbReference type="ARBA" id="ARBA00023002"/>
    </source>
</evidence>
<evidence type="ECO:0000256" key="4">
    <source>
        <dbReference type="ARBA" id="ARBA00022617"/>
    </source>
</evidence>
<dbReference type="PROSITE" id="PS00086">
    <property type="entry name" value="CYTOCHROME_P450"/>
    <property type="match status" value="1"/>
</dbReference>
<dbReference type="CDD" id="cd11065">
    <property type="entry name" value="CYP64-like"/>
    <property type="match status" value="1"/>
</dbReference>
<keyword evidence="7 9" id="KW-0408">Iron</keyword>
<evidence type="ECO:0000256" key="1">
    <source>
        <dbReference type="ARBA" id="ARBA00001971"/>
    </source>
</evidence>
<accession>A0A8H6SB92</accession>
<evidence type="ECO:0000256" key="9">
    <source>
        <dbReference type="PIRSR" id="PIRSR602401-1"/>
    </source>
</evidence>